<gene>
    <name evidence="1" type="ORF">FJR03_00105</name>
</gene>
<dbReference type="KEGG" id="smax:FJR03_00105"/>
<organism evidence="1 2">
    <name type="scientific">Sulfurimonas marina</name>
    <dbReference type="NCBI Taxonomy" id="2590551"/>
    <lineage>
        <taxon>Bacteria</taxon>
        <taxon>Pseudomonadati</taxon>
        <taxon>Campylobacterota</taxon>
        <taxon>Epsilonproteobacteria</taxon>
        <taxon>Campylobacterales</taxon>
        <taxon>Sulfurimonadaceae</taxon>
        <taxon>Sulfurimonas</taxon>
    </lineage>
</organism>
<dbReference type="Proteomes" id="UP000593910">
    <property type="component" value="Chromosome"/>
</dbReference>
<sequence>MFIEYEIAKKNGAQDLDNYYEYKGVDYLILSTNAKLQINDEWVDAVLYTNSSNIYFMREKTEFFTKFTKK</sequence>
<accession>A0A7M3V8Z3</accession>
<dbReference type="EMBL" id="CP041165">
    <property type="protein sequence ID" value="QOP40226.1"/>
    <property type="molecule type" value="Genomic_DNA"/>
</dbReference>
<protein>
    <submittedName>
        <fullName evidence="1">Uncharacterized protein</fullName>
    </submittedName>
</protein>
<dbReference type="AlphaFoldDB" id="A0A7M3V8Z3"/>
<reference evidence="1 2" key="1">
    <citation type="submission" date="2019-06" db="EMBL/GenBank/DDBJ databases">
        <title>Sulfurimonas gotlandica sp. nov., a chemoautotrophic and psychrotolerant epsilonproteobacterium isolated from a pelagic redoxcline, and an emended description of the genus Sulfurimonas.</title>
        <authorList>
            <person name="Wang S."/>
            <person name="Jiang L."/>
            <person name="Shao Z."/>
        </authorList>
    </citation>
    <scope>NUCLEOTIDE SEQUENCE [LARGE SCALE GENOMIC DNA]</scope>
    <source>
        <strain evidence="1 2">B2</strain>
    </source>
</reference>
<name>A0A7M3V8Z3_9BACT</name>
<evidence type="ECO:0000313" key="1">
    <source>
        <dbReference type="EMBL" id="QOP40226.1"/>
    </source>
</evidence>
<dbReference type="RefSeq" id="WP_193113659.1">
    <property type="nucleotide sequence ID" value="NZ_CP041165.1"/>
</dbReference>
<keyword evidence="2" id="KW-1185">Reference proteome</keyword>
<proteinExistence type="predicted"/>
<evidence type="ECO:0000313" key="2">
    <source>
        <dbReference type="Proteomes" id="UP000593910"/>
    </source>
</evidence>